<dbReference type="OrthoDB" id="5985073at2759"/>
<feature type="compositionally biased region" description="Polar residues" evidence="6">
    <location>
        <begin position="371"/>
        <end position="387"/>
    </location>
</feature>
<feature type="region of interest" description="Disordered" evidence="6">
    <location>
        <begin position="366"/>
        <end position="387"/>
    </location>
</feature>
<dbReference type="InParanoid" id="K1X569"/>
<name>K1X569_MARBU</name>
<evidence type="ECO:0000313" key="8">
    <source>
        <dbReference type="EMBL" id="EKD20306.1"/>
    </source>
</evidence>
<evidence type="ECO:0000256" key="3">
    <source>
        <dbReference type="ARBA" id="ARBA00023002"/>
    </source>
</evidence>
<keyword evidence="1 5" id="KW-0575">Peroxidase</keyword>
<comment type="similarity">
    <text evidence="4">Belongs to the peroxidase family.</text>
</comment>
<feature type="domain" description="Plant heme peroxidase family profile" evidence="7">
    <location>
        <begin position="136"/>
        <end position="355"/>
    </location>
</feature>
<dbReference type="GO" id="GO:0000302">
    <property type="term" value="P:response to reactive oxygen species"/>
    <property type="evidence" value="ECO:0007669"/>
    <property type="project" value="TreeGrafter"/>
</dbReference>
<accession>K1X569</accession>
<organism evidence="8 9">
    <name type="scientific">Marssonina brunnea f. sp. multigermtubi (strain MB_m1)</name>
    <name type="common">Marssonina leaf spot fungus</name>
    <dbReference type="NCBI Taxonomy" id="1072389"/>
    <lineage>
        <taxon>Eukaryota</taxon>
        <taxon>Fungi</taxon>
        <taxon>Dikarya</taxon>
        <taxon>Ascomycota</taxon>
        <taxon>Pezizomycotina</taxon>
        <taxon>Leotiomycetes</taxon>
        <taxon>Helotiales</taxon>
        <taxon>Drepanopezizaceae</taxon>
        <taxon>Drepanopeziza</taxon>
    </lineage>
</organism>
<keyword evidence="3 5" id="KW-0560">Oxidoreductase</keyword>
<dbReference type="GO" id="GO:0004601">
    <property type="term" value="F:peroxidase activity"/>
    <property type="evidence" value="ECO:0007669"/>
    <property type="project" value="UniProtKB-KW"/>
</dbReference>
<dbReference type="EC" id="1.11.1.-" evidence="5"/>
<evidence type="ECO:0000256" key="2">
    <source>
        <dbReference type="ARBA" id="ARBA00022617"/>
    </source>
</evidence>
<keyword evidence="2" id="KW-0349">Heme</keyword>
<dbReference type="eggNOG" id="ENOG502QUVG">
    <property type="taxonomic scope" value="Eukaryota"/>
</dbReference>
<keyword evidence="9" id="KW-1185">Reference proteome</keyword>
<evidence type="ECO:0000313" key="9">
    <source>
        <dbReference type="Proteomes" id="UP000006753"/>
    </source>
</evidence>
<gene>
    <name evidence="8" type="ORF">MBM_00988</name>
</gene>
<dbReference type="GO" id="GO:0046872">
    <property type="term" value="F:metal ion binding"/>
    <property type="evidence" value="ECO:0007669"/>
    <property type="project" value="UniProtKB-UniRule"/>
</dbReference>
<dbReference type="GO" id="GO:0034599">
    <property type="term" value="P:cellular response to oxidative stress"/>
    <property type="evidence" value="ECO:0007669"/>
    <property type="project" value="InterPro"/>
</dbReference>
<dbReference type="AlphaFoldDB" id="K1X569"/>
<dbReference type="InterPro" id="IPR002016">
    <property type="entry name" value="Haem_peroxidase"/>
</dbReference>
<sequence>MRHSVALSTVVRLSLVQLLGSAVAQSINGIELRDMMEEMEHHLVDNAGMNNSPFVAAVNPCSNYVGFQPDAQNRREITAAEWVRVAFHDFVTGDVATGMGGLDGSVAYETDRQENKGVFINDTIKFFAPTTTAYFSMADHIALGVVVAVAECAGTAPGMQPKAGRIDAMAAGPSGVPTPLTGLPETLARFGAAGFSPSDTIALTACGHTLGGVRSVNFPDIIPASTVTPTNLDGGVSFDSTPSNFDAGNINEYLNNTGSRGGPLITTDAVASRSDLRLYTSDGNATVQSMSAPAAFQDRCNKVMQQMIDVVPRAVTLSPPVTPMPWKAMNICLDITPDGEVTMAGLIRALAASNDSTAPRESVTYHMKTADGTQSDPETTDEPSGNGTSLFGTTTYWAFNSSMGDFEAGTAASMDFEDMSYPVNDRLFVLPMQSRVENATGTVTLRAAALTSMMDSGIGNVQGMLYVPTPQPGSLAPRIANVTVEMKAMGTAGEYTLFDGSATVVQTTGVIAKVVLGDEGSQTVKTDLFAGHA</sequence>
<dbReference type="HOGENOM" id="CLU_004824_4_0_1"/>
<protein>
    <recommendedName>
        <fullName evidence="5">Peroxidase</fullName>
        <ecNumber evidence="5">1.11.1.-</ecNumber>
    </recommendedName>
</protein>
<evidence type="ECO:0000256" key="5">
    <source>
        <dbReference type="RuleBase" id="RU363051"/>
    </source>
</evidence>
<keyword evidence="2" id="KW-0408">Iron</keyword>
<proteinExistence type="inferred from homology"/>
<dbReference type="GO" id="GO:0042744">
    <property type="term" value="P:hydrogen peroxide catabolic process"/>
    <property type="evidence" value="ECO:0007669"/>
    <property type="project" value="TreeGrafter"/>
</dbReference>
<keyword evidence="5" id="KW-0732">Signal</keyword>
<dbReference type="GeneID" id="18756923"/>
<dbReference type="OMA" id="NWGAYAS"/>
<reference evidence="8 9" key="1">
    <citation type="journal article" date="2012" name="BMC Genomics">
        <title>Sequencing the genome of Marssonina brunnea reveals fungus-poplar co-evolution.</title>
        <authorList>
            <person name="Zhu S."/>
            <person name="Cao Y.-Z."/>
            <person name="Jiang C."/>
            <person name="Tan B.-Y."/>
            <person name="Wang Z."/>
            <person name="Feng S."/>
            <person name="Zhang L."/>
            <person name="Su X.-H."/>
            <person name="Brejova B."/>
            <person name="Vinar T."/>
            <person name="Xu M."/>
            <person name="Wang M.-X."/>
            <person name="Zhang S.-G."/>
            <person name="Huang M.-R."/>
            <person name="Wu R."/>
            <person name="Zhou Y."/>
        </authorList>
    </citation>
    <scope>NUCLEOTIDE SEQUENCE [LARGE SCALE GENOMIC DNA]</scope>
    <source>
        <strain evidence="8 9">MB_m1</strain>
    </source>
</reference>
<evidence type="ECO:0000256" key="6">
    <source>
        <dbReference type="SAM" id="MobiDB-lite"/>
    </source>
</evidence>
<evidence type="ECO:0000259" key="7">
    <source>
        <dbReference type="PROSITE" id="PS50873"/>
    </source>
</evidence>
<dbReference type="Proteomes" id="UP000006753">
    <property type="component" value="Unassembled WGS sequence"/>
</dbReference>
<dbReference type="InterPro" id="IPR010255">
    <property type="entry name" value="Haem_peroxidase_sf"/>
</dbReference>
<dbReference type="PANTHER" id="PTHR31356:SF53">
    <property type="entry name" value="HEME PEROXIDASE"/>
    <property type="match status" value="1"/>
</dbReference>
<keyword evidence="2" id="KW-0479">Metal-binding</keyword>
<feature type="chain" id="PRO_5006992513" description="Peroxidase" evidence="5">
    <location>
        <begin position="25"/>
        <end position="533"/>
    </location>
</feature>
<evidence type="ECO:0000256" key="4">
    <source>
        <dbReference type="RuleBase" id="RU004241"/>
    </source>
</evidence>
<dbReference type="PROSITE" id="PS50873">
    <property type="entry name" value="PEROXIDASE_4"/>
    <property type="match status" value="1"/>
</dbReference>
<dbReference type="InterPro" id="IPR044831">
    <property type="entry name" value="Ccp1-like"/>
</dbReference>
<dbReference type="GO" id="GO:0020037">
    <property type="term" value="F:heme binding"/>
    <property type="evidence" value="ECO:0007669"/>
    <property type="project" value="UniProtKB-UniRule"/>
</dbReference>
<dbReference type="PANTHER" id="PTHR31356">
    <property type="entry name" value="THYLAKOID LUMENAL 29 KDA PROTEIN, CHLOROPLASTIC-RELATED"/>
    <property type="match status" value="1"/>
</dbReference>
<dbReference type="Gene3D" id="1.10.520.10">
    <property type="match status" value="1"/>
</dbReference>
<dbReference type="KEGG" id="mbe:MBM_00988"/>
<dbReference type="Gene3D" id="1.10.420.10">
    <property type="entry name" value="Peroxidase, domain 2"/>
    <property type="match status" value="1"/>
</dbReference>
<feature type="signal peptide" evidence="5">
    <location>
        <begin position="1"/>
        <end position="24"/>
    </location>
</feature>
<dbReference type="SUPFAM" id="SSF48113">
    <property type="entry name" value="Heme-dependent peroxidases"/>
    <property type="match status" value="1"/>
</dbReference>
<dbReference type="Pfam" id="PF00141">
    <property type="entry name" value="peroxidase"/>
    <property type="match status" value="1"/>
</dbReference>
<evidence type="ECO:0000256" key="1">
    <source>
        <dbReference type="ARBA" id="ARBA00022559"/>
    </source>
</evidence>
<dbReference type="EMBL" id="JH921429">
    <property type="protein sequence ID" value="EKD20306.1"/>
    <property type="molecule type" value="Genomic_DNA"/>
</dbReference>